<evidence type="ECO:0000256" key="11">
    <source>
        <dbReference type="ARBA" id="ARBA00023136"/>
    </source>
</evidence>
<dbReference type="InterPro" id="IPR039426">
    <property type="entry name" value="TonB-dep_rcpt-like"/>
</dbReference>
<keyword evidence="4 14" id="KW-1134">Transmembrane beta strand</keyword>
<dbReference type="OrthoDB" id="9758472at2"/>
<dbReference type="InterPro" id="IPR000531">
    <property type="entry name" value="Beta-barrel_TonB"/>
</dbReference>
<keyword evidence="5" id="KW-0410">Iron transport</keyword>
<evidence type="ECO:0000259" key="18">
    <source>
        <dbReference type="Pfam" id="PF07715"/>
    </source>
</evidence>
<dbReference type="EMBL" id="FUZU01000004">
    <property type="protein sequence ID" value="SKC87552.1"/>
    <property type="molecule type" value="Genomic_DNA"/>
</dbReference>
<comment type="subcellular location">
    <subcellularLocation>
        <location evidence="1 14">Cell outer membrane</location>
        <topology evidence="1 14">Multi-pass membrane protein</topology>
    </subcellularLocation>
</comment>
<dbReference type="GO" id="GO:0015344">
    <property type="term" value="F:siderophore uptake transmembrane transporter activity"/>
    <property type="evidence" value="ECO:0007669"/>
    <property type="project" value="TreeGrafter"/>
</dbReference>
<sequence>MPLFTRFPAILVFILASATAFAQSGSIKGVVKTSDGQAAPFVNVALKEINKGTTTSEDGSFVLKNIKAGSYTLITSFVGFQPQEKQIDIAAGEVTVVDFTLSENSEQLQEIVISDSRSLNEKTVEIGKAGIKPMDLPQSLIVIDKTVLENQQAGRLSDVLVNTSGIYLMGATGGVQEEIAGRGFSYGSNNTFKNGVRFNNGVMPEISSLERVEVLKGSAAILFGNVTAGGVLNLVTKKPKFQDGGELSFRTGSYDFYKPSLDIYGSVNNSSKVAYRMNTSYENARSFRDNVTSERIYFNPSFIIKAGKKTEILVEGDYLKDNRTLDYGTGAVNYEIADVPRSRFLGASWSYYKAEQKSATITINHALNDNWTLNVLGSYQGFYNDQYGTTRPNASSQFVRTDGRWVRGLQRSGTDQDYYIVQANLTGKFSTGSIKHQVLFGADNDKYENTAQAYAYENPAITGNNKNVYDTINVYNLSLYQQRTDIPTMRLTSTTENPSQRVGVYVQDLISILENVKLLAGIRYSYMESGTDKTKTYDDAFSPRLGIVYQPLKEMSVFASYANSFTLNTGLDVNNERLAPSVIDQYEVGIKNEFLKGFLSANITAYQIVNSNLAQSVLPIPDDAINKSNPQELAGEVTSKGVELDVMSKPINGISIIAGYSYNDTRYTESSQYINNSRLRYNPSHTANASVYYTFSNSFLKNFNVGFTTFYIGERVAGRSTRTTVANDTYKLMAIPNYFLFDLSAGYSFDQISVRAKVSNLLNELSYNVHDDNSVNPIAPRMFTATLSYKW</sequence>
<evidence type="ECO:0000256" key="10">
    <source>
        <dbReference type="ARBA" id="ARBA00023077"/>
    </source>
</evidence>
<gene>
    <name evidence="19" type="ORF">SAMN05660236_5452</name>
</gene>
<evidence type="ECO:0000256" key="5">
    <source>
        <dbReference type="ARBA" id="ARBA00022496"/>
    </source>
</evidence>
<reference evidence="19 20" key="1">
    <citation type="submission" date="2017-02" db="EMBL/GenBank/DDBJ databases">
        <authorList>
            <person name="Peterson S.W."/>
        </authorList>
    </citation>
    <scope>NUCLEOTIDE SEQUENCE [LARGE SCALE GENOMIC DNA]</scope>
    <source>
        <strain evidence="19 20">DSM 25262</strain>
    </source>
</reference>
<organism evidence="19 20">
    <name type="scientific">Ohtaekwangia koreensis</name>
    <dbReference type="NCBI Taxonomy" id="688867"/>
    <lineage>
        <taxon>Bacteria</taxon>
        <taxon>Pseudomonadati</taxon>
        <taxon>Bacteroidota</taxon>
        <taxon>Cytophagia</taxon>
        <taxon>Cytophagales</taxon>
        <taxon>Fulvivirgaceae</taxon>
        <taxon>Ohtaekwangia</taxon>
    </lineage>
</organism>
<keyword evidence="6 14" id="KW-0812">Transmembrane</keyword>
<dbReference type="Pfam" id="PF00593">
    <property type="entry name" value="TonB_dep_Rec_b-barrel"/>
    <property type="match status" value="1"/>
</dbReference>
<dbReference type="AlphaFoldDB" id="A0A1T5MH76"/>
<keyword evidence="3 14" id="KW-0813">Transport</keyword>
<keyword evidence="12" id="KW-0675">Receptor</keyword>
<dbReference type="Gene3D" id="2.60.40.1120">
    <property type="entry name" value="Carboxypeptidase-like, regulatory domain"/>
    <property type="match status" value="1"/>
</dbReference>
<dbReference type="Gene3D" id="2.170.130.10">
    <property type="entry name" value="TonB-dependent receptor, plug domain"/>
    <property type="match status" value="1"/>
</dbReference>
<comment type="similarity">
    <text evidence="2 14 15">Belongs to the TonB-dependent receptor family.</text>
</comment>
<proteinExistence type="inferred from homology"/>
<dbReference type="Pfam" id="PF07715">
    <property type="entry name" value="Plug"/>
    <property type="match status" value="1"/>
</dbReference>
<dbReference type="SUPFAM" id="SSF56935">
    <property type="entry name" value="Porins"/>
    <property type="match status" value="1"/>
</dbReference>
<evidence type="ECO:0000256" key="6">
    <source>
        <dbReference type="ARBA" id="ARBA00022692"/>
    </source>
</evidence>
<dbReference type="GO" id="GO:0009279">
    <property type="term" value="C:cell outer membrane"/>
    <property type="evidence" value="ECO:0007669"/>
    <property type="project" value="UniProtKB-SubCell"/>
</dbReference>
<evidence type="ECO:0000313" key="20">
    <source>
        <dbReference type="Proteomes" id="UP000190961"/>
    </source>
</evidence>
<accession>A0A1T5MH76</accession>
<evidence type="ECO:0000256" key="16">
    <source>
        <dbReference type="SAM" id="SignalP"/>
    </source>
</evidence>
<dbReference type="InterPro" id="IPR036942">
    <property type="entry name" value="Beta-barrel_TonB_sf"/>
</dbReference>
<feature type="domain" description="TonB-dependent receptor plug" evidence="18">
    <location>
        <begin position="133"/>
        <end position="231"/>
    </location>
</feature>
<feature type="signal peptide" evidence="16">
    <location>
        <begin position="1"/>
        <end position="22"/>
    </location>
</feature>
<evidence type="ECO:0000256" key="4">
    <source>
        <dbReference type="ARBA" id="ARBA00022452"/>
    </source>
</evidence>
<evidence type="ECO:0000256" key="3">
    <source>
        <dbReference type="ARBA" id="ARBA00022448"/>
    </source>
</evidence>
<keyword evidence="7 16" id="KW-0732">Signal</keyword>
<dbReference type="CDD" id="cd01347">
    <property type="entry name" value="ligand_gated_channel"/>
    <property type="match status" value="1"/>
</dbReference>
<dbReference type="Pfam" id="PF13715">
    <property type="entry name" value="CarbopepD_reg_2"/>
    <property type="match status" value="1"/>
</dbReference>
<dbReference type="PANTHER" id="PTHR32552:SF68">
    <property type="entry name" value="FERRICHROME OUTER MEMBRANE TRANSPORTER_PHAGE RECEPTOR"/>
    <property type="match status" value="1"/>
</dbReference>
<evidence type="ECO:0000256" key="8">
    <source>
        <dbReference type="ARBA" id="ARBA00023004"/>
    </source>
</evidence>
<dbReference type="RefSeq" id="WP_079689914.1">
    <property type="nucleotide sequence ID" value="NZ_FUZU01000004.1"/>
</dbReference>
<dbReference type="Gene3D" id="2.40.170.20">
    <property type="entry name" value="TonB-dependent receptor, beta-barrel domain"/>
    <property type="match status" value="1"/>
</dbReference>
<keyword evidence="10 15" id="KW-0798">TonB box</keyword>
<evidence type="ECO:0000313" key="19">
    <source>
        <dbReference type="EMBL" id="SKC87552.1"/>
    </source>
</evidence>
<dbReference type="GO" id="GO:0015891">
    <property type="term" value="P:siderophore transport"/>
    <property type="evidence" value="ECO:0007669"/>
    <property type="project" value="InterPro"/>
</dbReference>
<evidence type="ECO:0000256" key="14">
    <source>
        <dbReference type="PROSITE-ProRule" id="PRU01360"/>
    </source>
</evidence>
<dbReference type="PROSITE" id="PS52016">
    <property type="entry name" value="TONB_DEPENDENT_REC_3"/>
    <property type="match status" value="1"/>
</dbReference>
<dbReference type="InterPro" id="IPR037066">
    <property type="entry name" value="Plug_dom_sf"/>
</dbReference>
<protein>
    <submittedName>
        <fullName evidence="19">Iron complex outermembrane recepter protein</fullName>
    </submittedName>
</protein>
<keyword evidence="13 14" id="KW-0998">Cell outer membrane</keyword>
<dbReference type="STRING" id="688867.SAMN05660236_5452"/>
<keyword evidence="9" id="KW-0406">Ion transport</keyword>
<evidence type="ECO:0000256" key="9">
    <source>
        <dbReference type="ARBA" id="ARBA00023065"/>
    </source>
</evidence>
<feature type="domain" description="TonB-dependent receptor-like beta-barrel" evidence="17">
    <location>
        <begin position="312"/>
        <end position="761"/>
    </location>
</feature>
<dbReference type="PANTHER" id="PTHR32552">
    <property type="entry name" value="FERRICHROME IRON RECEPTOR-RELATED"/>
    <property type="match status" value="1"/>
</dbReference>
<dbReference type="Proteomes" id="UP000190961">
    <property type="component" value="Unassembled WGS sequence"/>
</dbReference>
<dbReference type="SUPFAM" id="SSF49464">
    <property type="entry name" value="Carboxypeptidase regulatory domain-like"/>
    <property type="match status" value="1"/>
</dbReference>
<evidence type="ECO:0000256" key="13">
    <source>
        <dbReference type="ARBA" id="ARBA00023237"/>
    </source>
</evidence>
<dbReference type="InterPro" id="IPR012910">
    <property type="entry name" value="Plug_dom"/>
</dbReference>
<feature type="chain" id="PRO_5012775463" evidence="16">
    <location>
        <begin position="23"/>
        <end position="791"/>
    </location>
</feature>
<evidence type="ECO:0000256" key="7">
    <source>
        <dbReference type="ARBA" id="ARBA00022729"/>
    </source>
</evidence>
<evidence type="ECO:0000256" key="12">
    <source>
        <dbReference type="ARBA" id="ARBA00023170"/>
    </source>
</evidence>
<dbReference type="InterPro" id="IPR010105">
    <property type="entry name" value="TonB_sidphr_rcpt"/>
</dbReference>
<dbReference type="GO" id="GO:0038023">
    <property type="term" value="F:signaling receptor activity"/>
    <property type="evidence" value="ECO:0007669"/>
    <property type="project" value="InterPro"/>
</dbReference>
<evidence type="ECO:0000256" key="1">
    <source>
        <dbReference type="ARBA" id="ARBA00004571"/>
    </source>
</evidence>
<keyword evidence="11 14" id="KW-0472">Membrane</keyword>
<keyword evidence="20" id="KW-1185">Reference proteome</keyword>
<name>A0A1T5MH76_9BACT</name>
<dbReference type="NCBIfam" id="TIGR01783">
    <property type="entry name" value="TonB-siderophor"/>
    <property type="match status" value="1"/>
</dbReference>
<evidence type="ECO:0000259" key="17">
    <source>
        <dbReference type="Pfam" id="PF00593"/>
    </source>
</evidence>
<evidence type="ECO:0000256" key="2">
    <source>
        <dbReference type="ARBA" id="ARBA00009810"/>
    </source>
</evidence>
<dbReference type="InterPro" id="IPR008969">
    <property type="entry name" value="CarboxyPept-like_regulatory"/>
</dbReference>
<keyword evidence="8" id="KW-0408">Iron</keyword>
<evidence type="ECO:0000256" key="15">
    <source>
        <dbReference type="RuleBase" id="RU003357"/>
    </source>
</evidence>